<evidence type="ECO:0000313" key="3">
    <source>
        <dbReference type="Proteomes" id="UP001190700"/>
    </source>
</evidence>
<feature type="compositionally biased region" description="Pro residues" evidence="1">
    <location>
        <begin position="100"/>
        <end position="112"/>
    </location>
</feature>
<accession>A0AAE0BMA0</accession>
<comment type="caution">
    <text evidence="2">The sequence shown here is derived from an EMBL/GenBank/DDBJ whole genome shotgun (WGS) entry which is preliminary data.</text>
</comment>
<feature type="compositionally biased region" description="Polar residues" evidence="1">
    <location>
        <begin position="86"/>
        <end position="99"/>
    </location>
</feature>
<sequence>MLELLRARVRWNLCMRNGTRAMAALPDLCWFDNDQRVLLLYERSVMRLDLKLGEWYIRVLNDPLHAVRGQILEASNTDQYTSITTTPSWDPCPKQSSINPPVPVSPGSPPAPGTLPLAAPTTPVWSIVHQRPDHDEPLENVEYMQGDRNMCQNKCHTTTGCIAFAYHTNSSKCFFKACFDFDSFNFTQPATLNFEFHYFQQATCLYQNVGDCVWAAANATSITAAVQKRKDAQITTGGVYNLSSVAPPSQPSPRPVTTSPTATPMMGSTLPLPLSHLLPFPPLEHVPWPSTDGIWRPADSSVQ</sequence>
<protein>
    <recommendedName>
        <fullName evidence="4">Apple domain-containing protein</fullName>
    </recommendedName>
</protein>
<evidence type="ECO:0008006" key="4">
    <source>
        <dbReference type="Google" id="ProtNLM"/>
    </source>
</evidence>
<proteinExistence type="predicted"/>
<keyword evidence="3" id="KW-1185">Reference proteome</keyword>
<gene>
    <name evidence="2" type="ORF">CYMTET_51564</name>
</gene>
<evidence type="ECO:0000256" key="1">
    <source>
        <dbReference type="SAM" id="MobiDB-lite"/>
    </source>
</evidence>
<organism evidence="2 3">
    <name type="scientific">Cymbomonas tetramitiformis</name>
    <dbReference type="NCBI Taxonomy" id="36881"/>
    <lineage>
        <taxon>Eukaryota</taxon>
        <taxon>Viridiplantae</taxon>
        <taxon>Chlorophyta</taxon>
        <taxon>Pyramimonadophyceae</taxon>
        <taxon>Pyramimonadales</taxon>
        <taxon>Pyramimonadaceae</taxon>
        <taxon>Cymbomonas</taxon>
    </lineage>
</organism>
<dbReference type="EMBL" id="LGRX02034215">
    <property type="protein sequence ID" value="KAK3238430.1"/>
    <property type="molecule type" value="Genomic_DNA"/>
</dbReference>
<feature type="region of interest" description="Disordered" evidence="1">
    <location>
        <begin position="243"/>
        <end position="265"/>
    </location>
</feature>
<feature type="region of interest" description="Disordered" evidence="1">
    <location>
        <begin position="86"/>
        <end position="112"/>
    </location>
</feature>
<dbReference type="AlphaFoldDB" id="A0AAE0BMA0"/>
<evidence type="ECO:0000313" key="2">
    <source>
        <dbReference type="EMBL" id="KAK3238430.1"/>
    </source>
</evidence>
<reference evidence="2 3" key="1">
    <citation type="journal article" date="2015" name="Genome Biol. Evol.">
        <title>Comparative Genomics of a Bacterivorous Green Alga Reveals Evolutionary Causalities and Consequences of Phago-Mixotrophic Mode of Nutrition.</title>
        <authorList>
            <person name="Burns J.A."/>
            <person name="Paasch A."/>
            <person name="Narechania A."/>
            <person name="Kim E."/>
        </authorList>
    </citation>
    <scope>NUCLEOTIDE SEQUENCE [LARGE SCALE GENOMIC DNA]</scope>
    <source>
        <strain evidence="2 3">PLY_AMNH</strain>
    </source>
</reference>
<name>A0AAE0BMA0_9CHLO</name>
<dbReference type="Proteomes" id="UP001190700">
    <property type="component" value="Unassembled WGS sequence"/>
</dbReference>